<dbReference type="GO" id="GO:0003677">
    <property type="term" value="F:DNA binding"/>
    <property type="evidence" value="ECO:0007669"/>
    <property type="project" value="InterPro"/>
</dbReference>
<proteinExistence type="inferred from homology"/>
<dbReference type="InterPro" id="IPR036388">
    <property type="entry name" value="WH-like_DNA-bd_sf"/>
</dbReference>
<keyword evidence="3" id="KW-1185">Reference proteome</keyword>
<sequence length="87" mass="10443">MRKRYHSPELRREAIRQVVKYRQPIRDVAEQLHLPQDTVRVWVRRHREDRTAAKLMATELRIARAPAPTERDLLQRMIELHLLKATG</sequence>
<dbReference type="Pfam" id="PF01527">
    <property type="entry name" value="HTH_Tnp_1"/>
    <property type="match status" value="1"/>
</dbReference>
<evidence type="ECO:0000313" key="2">
    <source>
        <dbReference type="EMBL" id="THD06907.1"/>
    </source>
</evidence>
<dbReference type="Proteomes" id="UP000306317">
    <property type="component" value="Unassembled WGS sequence"/>
</dbReference>
<reference evidence="2 3" key="1">
    <citation type="submission" date="2017-02" db="EMBL/GenBank/DDBJ databases">
        <title>Whole genome sequencing of Rhodanobacter lindaniclasticus DSM 17932.</title>
        <authorList>
            <person name="Kumar S."/>
            <person name="Patil P."/>
            <person name="Patil P.B."/>
        </authorList>
    </citation>
    <scope>NUCLEOTIDE SEQUENCE [LARGE SCALE GENOMIC DNA]</scope>
    <source>
        <strain evidence="2 3">DSM 17932</strain>
    </source>
</reference>
<dbReference type="InterPro" id="IPR002514">
    <property type="entry name" value="Transposase_8"/>
</dbReference>
<dbReference type="InterPro" id="IPR009057">
    <property type="entry name" value="Homeodomain-like_sf"/>
</dbReference>
<dbReference type="Gene3D" id="1.10.10.10">
    <property type="entry name" value="Winged helix-like DNA-binding domain superfamily/Winged helix DNA-binding domain"/>
    <property type="match status" value="1"/>
</dbReference>
<comment type="similarity">
    <text evidence="1">Belongs to the transposase 8 family.</text>
</comment>
<evidence type="ECO:0000313" key="3">
    <source>
        <dbReference type="Proteomes" id="UP000306317"/>
    </source>
</evidence>
<evidence type="ECO:0008006" key="4">
    <source>
        <dbReference type="Google" id="ProtNLM"/>
    </source>
</evidence>
<protein>
    <recommendedName>
        <fullName evidence="4">Transposase</fullName>
    </recommendedName>
</protein>
<organism evidence="2 3">
    <name type="scientific">Rhodanobacter lindaniclasticus</name>
    <dbReference type="NCBI Taxonomy" id="75310"/>
    <lineage>
        <taxon>Bacteria</taxon>
        <taxon>Pseudomonadati</taxon>
        <taxon>Pseudomonadota</taxon>
        <taxon>Gammaproteobacteria</taxon>
        <taxon>Lysobacterales</taxon>
        <taxon>Rhodanobacteraceae</taxon>
        <taxon>Rhodanobacter</taxon>
    </lineage>
</organism>
<dbReference type="GO" id="GO:0006313">
    <property type="term" value="P:DNA transposition"/>
    <property type="evidence" value="ECO:0007669"/>
    <property type="project" value="InterPro"/>
</dbReference>
<dbReference type="GO" id="GO:0004803">
    <property type="term" value="F:transposase activity"/>
    <property type="evidence" value="ECO:0007669"/>
    <property type="project" value="InterPro"/>
</dbReference>
<name>A0A4S3KEH5_9GAMM</name>
<comment type="caution">
    <text evidence="2">The sequence shown here is derived from an EMBL/GenBank/DDBJ whole genome shotgun (WGS) entry which is preliminary data.</text>
</comment>
<dbReference type="AlphaFoldDB" id="A0A4S3KEH5"/>
<accession>A0A4S3KEH5</accession>
<gene>
    <name evidence="2" type="ORF">B1991_11285</name>
</gene>
<dbReference type="EMBL" id="MWIO01000030">
    <property type="protein sequence ID" value="THD06907.1"/>
    <property type="molecule type" value="Genomic_DNA"/>
</dbReference>
<evidence type="ECO:0000256" key="1">
    <source>
        <dbReference type="ARBA" id="ARBA00009964"/>
    </source>
</evidence>
<dbReference type="SUPFAM" id="SSF46689">
    <property type="entry name" value="Homeodomain-like"/>
    <property type="match status" value="1"/>
</dbReference>